<dbReference type="Gene3D" id="1.20.5.460">
    <property type="entry name" value="Single helix bin"/>
    <property type="match status" value="1"/>
</dbReference>
<dbReference type="InterPro" id="IPR039459">
    <property type="entry name" value="RepB-like_DNA_primase_dom"/>
</dbReference>
<dbReference type="Gene3D" id="1.10.1240.50">
    <property type="match status" value="1"/>
</dbReference>
<dbReference type="AlphaFoldDB" id="A0A5U3WZK8"/>
<proteinExistence type="predicted"/>
<organism evidence="4">
    <name type="scientific">Salmonella enterica</name>
    <name type="common">Salmonella choleraesuis</name>
    <dbReference type="NCBI Taxonomy" id="28901"/>
    <lineage>
        <taxon>Bacteria</taxon>
        <taxon>Pseudomonadati</taxon>
        <taxon>Pseudomonadota</taxon>
        <taxon>Gammaproteobacteria</taxon>
        <taxon>Enterobacterales</taxon>
        <taxon>Enterobacteriaceae</taxon>
        <taxon>Salmonella</taxon>
    </lineage>
</organism>
<evidence type="ECO:0000256" key="1">
    <source>
        <dbReference type="SAM" id="MobiDB-lite"/>
    </source>
</evidence>
<feature type="domain" description="RepB/MobA-like C-terminal" evidence="3">
    <location>
        <begin position="106"/>
        <end position="158"/>
    </location>
</feature>
<evidence type="ECO:0000259" key="2">
    <source>
        <dbReference type="Pfam" id="PF16793"/>
    </source>
</evidence>
<dbReference type="EMBL" id="AAGNAL010000079">
    <property type="protein sequence ID" value="EBP7791413.1"/>
    <property type="molecule type" value="Genomic_DNA"/>
</dbReference>
<dbReference type="InterPro" id="IPR054366">
    <property type="entry name" value="RepB/MobA-like_C"/>
</dbReference>
<evidence type="ECO:0000259" key="3">
    <source>
        <dbReference type="Pfam" id="PF22448"/>
    </source>
</evidence>
<gene>
    <name evidence="4" type="ORF">AIR32_23965</name>
</gene>
<sequence>DADPASADSRHYGRLAGFTNRKDKHTTRAGYQPWVLLRESKGKTATAGPALVQQAGQQIEQAQRQQEKARRLASLELPERQLSRHRRTALDEYRSEMAGLVKRFGDDLSKCDFIAAQKLASRGRSAEEIGKAMAEASPALAERKPGHEADYIERTVSKVMGLPSVQLARAELARAPAPRQRGMDRGGPDFSM</sequence>
<name>A0A5U3WZK8_SALER</name>
<dbReference type="Pfam" id="PF16793">
    <property type="entry name" value="RepB_primase"/>
    <property type="match status" value="1"/>
</dbReference>
<feature type="domain" description="RepB-like DNA primase" evidence="2">
    <location>
        <begin position="1"/>
        <end position="54"/>
    </location>
</feature>
<feature type="compositionally biased region" description="Low complexity" evidence="1">
    <location>
        <begin position="171"/>
        <end position="180"/>
    </location>
</feature>
<dbReference type="Pfam" id="PF22448">
    <property type="entry name" value="RepB_primase_C"/>
    <property type="match status" value="1"/>
</dbReference>
<comment type="caution">
    <text evidence="4">The sequence shown here is derived from an EMBL/GenBank/DDBJ whole genome shotgun (WGS) entry which is preliminary data.</text>
</comment>
<feature type="non-terminal residue" evidence="4">
    <location>
        <position position="1"/>
    </location>
</feature>
<dbReference type="Gene3D" id="3.30.70.1790">
    <property type="entry name" value="RepB DNA-primase, N-terminal domain"/>
    <property type="match status" value="1"/>
</dbReference>
<feature type="compositionally biased region" description="Basic and acidic residues" evidence="1">
    <location>
        <begin position="181"/>
        <end position="192"/>
    </location>
</feature>
<accession>A0A5U3WZK8</accession>
<reference evidence="4" key="1">
    <citation type="submission" date="2018-07" db="EMBL/GenBank/DDBJ databases">
        <authorList>
            <consortium name="GenomeTrakr network: Whole genome sequencing for foodborne pathogen traceback"/>
        </authorList>
    </citation>
    <scope>NUCLEOTIDE SEQUENCE</scope>
    <source>
        <strain evidence="4">CFSAN033326</strain>
    </source>
</reference>
<feature type="region of interest" description="Disordered" evidence="1">
    <location>
        <begin position="171"/>
        <end position="192"/>
    </location>
</feature>
<feature type="region of interest" description="Disordered" evidence="1">
    <location>
        <begin position="1"/>
        <end position="31"/>
    </location>
</feature>
<evidence type="ECO:0000313" key="4">
    <source>
        <dbReference type="EMBL" id="EBP7791413.1"/>
    </source>
</evidence>
<protein>
    <submittedName>
        <fullName evidence="4">DNA primase</fullName>
    </submittedName>
</protein>